<sequence length="61" mass="6986">MDQTGAYSQEGLWRPRREALSLMQLKLSRAEKMSPELLNKVVHIDTNGKRNGKADCQLCIR</sequence>
<name>A0AA35K5B5_9SAUR</name>
<proteinExistence type="predicted"/>
<evidence type="ECO:0000313" key="2">
    <source>
        <dbReference type="Proteomes" id="UP001178461"/>
    </source>
</evidence>
<reference evidence="1" key="1">
    <citation type="submission" date="2022-12" db="EMBL/GenBank/DDBJ databases">
        <authorList>
            <person name="Alioto T."/>
            <person name="Alioto T."/>
            <person name="Gomez Garrido J."/>
        </authorList>
    </citation>
    <scope>NUCLEOTIDE SEQUENCE</scope>
</reference>
<dbReference type="EMBL" id="OX395129">
    <property type="protein sequence ID" value="CAI5772041.1"/>
    <property type="molecule type" value="Genomic_DNA"/>
</dbReference>
<evidence type="ECO:0000313" key="1">
    <source>
        <dbReference type="EMBL" id="CAI5772041.1"/>
    </source>
</evidence>
<protein>
    <submittedName>
        <fullName evidence="1">Uncharacterized protein</fullName>
    </submittedName>
</protein>
<dbReference type="AlphaFoldDB" id="A0AA35K5B5"/>
<keyword evidence="2" id="KW-1185">Reference proteome</keyword>
<dbReference type="Proteomes" id="UP001178461">
    <property type="component" value="Chromosome 4"/>
</dbReference>
<organism evidence="1 2">
    <name type="scientific">Podarcis lilfordi</name>
    <name type="common">Lilford's wall lizard</name>
    <dbReference type="NCBI Taxonomy" id="74358"/>
    <lineage>
        <taxon>Eukaryota</taxon>
        <taxon>Metazoa</taxon>
        <taxon>Chordata</taxon>
        <taxon>Craniata</taxon>
        <taxon>Vertebrata</taxon>
        <taxon>Euteleostomi</taxon>
        <taxon>Lepidosauria</taxon>
        <taxon>Squamata</taxon>
        <taxon>Bifurcata</taxon>
        <taxon>Unidentata</taxon>
        <taxon>Episquamata</taxon>
        <taxon>Laterata</taxon>
        <taxon>Lacertibaenia</taxon>
        <taxon>Lacertidae</taxon>
        <taxon>Podarcis</taxon>
    </lineage>
</organism>
<accession>A0AA35K5B5</accession>
<gene>
    <name evidence="1" type="ORF">PODLI_1B043270</name>
</gene>